<dbReference type="SUPFAM" id="SSF53098">
    <property type="entry name" value="Ribonuclease H-like"/>
    <property type="match status" value="1"/>
</dbReference>
<name>A0ABR2SIJ3_9ROSI</name>
<evidence type="ECO:0000256" key="9">
    <source>
        <dbReference type="PROSITE-ProRule" id="PRU00027"/>
    </source>
</evidence>
<dbReference type="PROSITE" id="PS50808">
    <property type="entry name" value="ZF_BED"/>
    <property type="match status" value="1"/>
</dbReference>
<evidence type="ECO:0000313" key="12">
    <source>
        <dbReference type="EMBL" id="KAK9025062.1"/>
    </source>
</evidence>
<evidence type="ECO:0000256" key="7">
    <source>
        <dbReference type="ARBA" id="ARBA00023163"/>
    </source>
</evidence>
<evidence type="ECO:0000259" key="11">
    <source>
        <dbReference type="PROSITE" id="PS50808"/>
    </source>
</evidence>
<keyword evidence="6" id="KW-0238">DNA-binding</keyword>
<feature type="domain" description="BED-type" evidence="11">
    <location>
        <begin position="26"/>
        <end position="86"/>
    </location>
</feature>
<comment type="caution">
    <text evidence="12">The sequence shown here is derived from an EMBL/GenBank/DDBJ whole genome shotgun (WGS) entry which is preliminary data.</text>
</comment>
<dbReference type="SUPFAM" id="SSF57667">
    <property type="entry name" value="beta-beta-alpha zinc fingers"/>
    <property type="match status" value="1"/>
</dbReference>
<accession>A0ABR2SIJ3</accession>
<dbReference type="Pfam" id="PF14372">
    <property type="entry name" value="hAT-like_RNase-H"/>
    <property type="match status" value="1"/>
</dbReference>
<evidence type="ECO:0000256" key="6">
    <source>
        <dbReference type="ARBA" id="ARBA00023125"/>
    </source>
</evidence>
<evidence type="ECO:0000313" key="13">
    <source>
        <dbReference type="Proteomes" id="UP001396334"/>
    </source>
</evidence>
<dbReference type="PANTHER" id="PTHR46481">
    <property type="entry name" value="ZINC FINGER BED DOMAIN-CONTAINING PROTEIN 4"/>
    <property type="match status" value="1"/>
</dbReference>
<dbReference type="InterPro" id="IPR025525">
    <property type="entry name" value="hAT-like_transposase_RNase-H"/>
</dbReference>
<dbReference type="PANTHER" id="PTHR46481:SF10">
    <property type="entry name" value="ZINC FINGER BED DOMAIN-CONTAINING PROTEIN 39"/>
    <property type="match status" value="1"/>
</dbReference>
<comment type="subcellular location">
    <subcellularLocation>
        <location evidence="1">Nucleus</location>
    </subcellularLocation>
</comment>
<keyword evidence="3 9" id="KW-0863">Zinc-finger</keyword>
<dbReference type="EMBL" id="JBBPBN010000014">
    <property type="protein sequence ID" value="KAK9025062.1"/>
    <property type="molecule type" value="Genomic_DNA"/>
</dbReference>
<feature type="region of interest" description="Disordered" evidence="10">
    <location>
        <begin position="1"/>
        <end position="23"/>
    </location>
</feature>
<feature type="compositionally biased region" description="Polar residues" evidence="10">
    <location>
        <begin position="1"/>
        <end position="10"/>
    </location>
</feature>
<protein>
    <recommendedName>
        <fullName evidence="11">BED-type domain-containing protein</fullName>
    </recommendedName>
</protein>
<dbReference type="Proteomes" id="UP001396334">
    <property type="component" value="Unassembled WGS sequence"/>
</dbReference>
<evidence type="ECO:0000256" key="2">
    <source>
        <dbReference type="ARBA" id="ARBA00022723"/>
    </source>
</evidence>
<keyword evidence="5" id="KW-0805">Transcription regulation</keyword>
<keyword evidence="13" id="KW-1185">Reference proteome</keyword>
<organism evidence="12 13">
    <name type="scientific">Hibiscus sabdariffa</name>
    <name type="common">roselle</name>
    <dbReference type="NCBI Taxonomy" id="183260"/>
    <lineage>
        <taxon>Eukaryota</taxon>
        <taxon>Viridiplantae</taxon>
        <taxon>Streptophyta</taxon>
        <taxon>Embryophyta</taxon>
        <taxon>Tracheophyta</taxon>
        <taxon>Spermatophyta</taxon>
        <taxon>Magnoliopsida</taxon>
        <taxon>eudicotyledons</taxon>
        <taxon>Gunneridae</taxon>
        <taxon>Pentapetalae</taxon>
        <taxon>rosids</taxon>
        <taxon>malvids</taxon>
        <taxon>Malvales</taxon>
        <taxon>Malvaceae</taxon>
        <taxon>Malvoideae</taxon>
        <taxon>Hibiscus</taxon>
    </lineage>
</organism>
<dbReference type="InterPro" id="IPR036236">
    <property type="entry name" value="Znf_C2H2_sf"/>
</dbReference>
<dbReference type="InterPro" id="IPR052035">
    <property type="entry name" value="ZnF_BED_domain_contain"/>
</dbReference>
<keyword evidence="2" id="KW-0479">Metal-binding</keyword>
<dbReference type="SMART" id="SM00614">
    <property type="entry name" value="ZnF_BED"/>
    <property type="match status" value="1"/>
</dbReference>
<evidence type="ECO:0000256" key="10">
    <source>
        <dbReference type="SAM" id="MobiDB-lite"/>
    </source>
</evidence>
<dbReference type="InterPro" id="IPR012337">
    <property type="entry name" value="RNaseH-like_sf"/>
</dbReference>
<evidence type="ECO:0000256" key="1">
    <source>
        <dbReference type="ARBA" id="ARBA00004123"/>
    </source>
</evidence>
<proteinExistence type="predicted"/>
<keyword evidence="4" id="KW-0862">Zinc</keyword>
<evidence type="ECO:0000256" key="3">
    <source>
        <dbReference type="ARBA" id="ARBA00022771"/>
    </source>
</evidence>
<evidence type="ECO:0000256" key="8">
    <source>
        <dbReference type="ARBA" id="ARBA00023242"/>
    </source>
</evidence>
<sequence length="916" mass="103714">MPDTPITPTENGEPLSSEVQPNKRKRKKSIVWDYFTEEIVGDGCIRAFCNQCKKSFAYITGTKVAGTSHLKRHIALGICPVSRQRNQQIPDPKTGNTIDETRKTQRATHRIANIRFNQENCNHEMAKMIVMHEYPLHIVEHSGFIDFVRTLQPQFNMVSFNTIQGDCVTMYLKEKQSLLNFINEIPGRVSLTLDLWNSNQTVGYVFLRGQFIDTEWNLHRCLLNVVSVPSPDSESALLQAVVSCLSDWHLEDRLFTLTLDQSSNESINESLRALFSVRNPYVLHGQLLIGNCFARVISLLAQEALWAVGETVKKIRDSVKFVKTSDIREETFFHLKEQLKDPSLKDIFIDDQTKWNTTYDMLVAACELKHVFLCLETSIPNYNIAPSMDDWKQIEILCTYLKLFFDAVSILTAQTYPTASAFYHEVSKVQLELTHASMSNDPFISSLTKPLKEKFDRYWSDCFLVLAIAVVMDPRFKMKLVEFSFSRIYGDDAGMWIKIVDDGIHELYLEYTTQAVPPPETFVEERNESGIPEEDGSIIPKNERSILEYTAQAVPPPETFLEEQNESGIPEEDGSIIPKNESSILEYTAQAVPPPETFVEERNESGIPEEDGSIIPKNERSILEYTAQAVPPPETFLEEQNESGIPEEDGSIIPKNESSILEYTAQAVPPPETFLEEQNESGIPEEDGSNFPKNESSILEYTAQAVPPPETFVEEQNESGIPEEDGSIFSENERRIREYTTQAVPPPETFVEEQNESGIPEEDVSIFPENERRIREYTTQAVPPPETFVEEQKESGIPEEDGSIISKNEHPEEGYLQGLPEEGYLKEGSSQQVACHEMSHQEVASHEVPSQDPLISIADGLSDFEVYISEISERKKINNYHSSLRPVTLEALICAKDWLRCGGASQSSDALVKMEI</sequence>
<dbReference type="InterPro" id="IPR003656">
    <property type="entry name" value="Znf_BED"/>
</dbReference>
<keyword evidence="8" id="KW-0539">Nucleus</keyword>
<keyword evidence="7" id="KW-0804">Transcription</keyword>
<evidence type="ECO:0000256" key="5">
    <source>
        <dbReference type="ARBA" id="ARBA00023015"/>
    </source>
</evidence>
<reference evidence="12 13" key="1">
    <citation type="journal article" date="2024" name="G3 (Bethesda)">
        <title>Genome assembly of Hibiscus sabdariffa L. provides insights into metabolisms of medicinal natural products.</title>
        <authorList>
            <person name="Kim T."/>
        </authorList>
    </citation>
    <scope>NUCLEOTIDE SEQUENCE [LARGE SCALE GENOMIC DNA]</scope>
    <source>
        <strain evidence="12">TK-2024</strain>
        <tissue evidence="12">Old leaves</tissue>
    </source>
</reference>
<gene>
    <name evidence="12" type="ORF">V6N11_064961</name>
</gene>
<evidence type="ECO:0000256" key="4">
    <source>
        <dbReference type="ARBA" id="ARBA00022833"/>
    </source>
</evidence>